<evidence type="ECO:0000313" key="2">
    <source>
        <dbReference type="EMBL" id="OYQ36416.1"/>
    </source>
</evidence>
<accession>A0A255Z4N4</accession>
<protein>
    <recommendedName>
        <fullName evidence="1">Glycosyl transferase family 1 domain-containing protein</fullName>
    </recommendedName>
</protein>
<evidence type="ECO:0000313" key="3">
    <source>
        <dbReference type="Proteomes" id="UP000216998"/>
    </source>
</evidence>
<organism evidence="2 3">
    <name type="scientific">Niveispirillum lacus</name>
    <dbReference type="NCBI Taxonomy" id="1981099"/>
    <lineage>
        <taxon>Bacteria</taxon>
        <taxon>Pseudomonadati</taxon>
        <taxon>Pseudomonadota</taxon>
        <taxon>Alphaproteobacteria</taxon>
        <taxon>Rhodospirillales</taxon>
        <taxon>Azospirillaceae</taxon>
        <taxon>Niveispirillum</taxon>
    </lineage>
</organism>
<dbReference type="Gene3D" id="3.40.50.2000">
    <property type="entry name" value="Glycogen Phosphorylase B"/>
    <property type="match status" value="1"/>
</dbReference>
<feature type="domain" description="Glycosyl transferase family 1" evidence="1">
    <location>
        <begin position="178"/>
        <end position="328"/>
    </location>
</feature>
<dbReference type="AlphaFoldDB" id="A0A255Z4N4"/>
<dbReference type="PANTHER" id="PTHR46656">
    <property type="entry name" value="PUTATIVE-RELATED"/>
    <property type="match status" value="1"/>
</dbReference>
<dbReference type="SUPFAM" id="SSF53756">
    <property type="entry name" value="UDP-Glycosyltransferase/glycogen phosphorylase"/>
    <property type="match status" value="1"/>
</dbReference>
<reference evidence="2 3" key="1">
    <citation type="submission" date="2017-07" db="EMBL/GenBank/DDBJ databases">
        <title>Niveispirillum cyanobacteriorum sp. nov., isolated from cyanobacterial aggregates in a eutrophic lake.</title>
        <authorList>
            <person name="Cai H."/>
        </authorList>
    </citation>
    <scope>NUCLEOTIDE SEQUENCE [LARGE SCALE GENOMIC DNA]</scope>
    <source>
        <strain evidence="3">TH1-14</strain>
    </source>
</reference>
<proteinExistence type="predicted"/>
<dbReference type="InterPro" id="IPR001296">
    <property type="entry name" value="Glyco_trans_1"/>
</dbReference>
<dbReference type="Pfam" id="PF00534">
    <property type="entry name" value="Glycos_transf_1"/>
    <property type="match status" value="1"/>
</dbReference>
<dbReference type="GO" id="GO:0016757">
    <property type="term" value="F:glycosyltransferase activity"/>
    <property type="evidence" value="ECO:0007669"/>
    <property type="project" value="InterPro"/>
</dbReference>
<comment type="caution">
    <text evidence="2">The sequence shown here is derived from an EMBL/GenBank/DDBJ whole genome shotgun (WGS) entry which is preliminary data.</text>
</comment>
<gene>
    <name evidence="2" type="ORF">CHU95_04070</name>
</gene>
<dbReference type="Proteomes" id="UP000216998">
    <property type="component" value="Unassembled WGS sequence"/>
</dbReference>
<dbReference type="EMBL" id="NOXU01000022">
    <property type="protein sequence ID" value="OYQ36416.1"/>
    <property type="molecule type" value="Genomic_DNA"/>
</dbReference>
<dbReference type="PANTHER" id="PTHR46656:SF3">
    <property type="entry name" value="PUTATIVE-RELATED"/>
    <property type="match status" value="1"/>
</dbReference>
<evidence type="ECO:0000259" key="1">
    <source>
        <dbReference type="Pfam" id="PF00534"/>
    </source>
</evidence>
<name>A0A255Z4N4_9PROT</name>
<dbReference type="CDD" id="cd03801">
    <property type="entry name" value="GT4_PimA-like"/>
    <property type="match status" value="1"/>
</dbReference>
<sequence length="398" mass="43685">MCFVTDQPYRPFVLNWRLTELHGWGLVGVHTCLHLLRTGGAPMLITPPDLGTMRPQTQALIQPLELPAQRLGAYIEQARAQGQRLHIEAATVLYALGGQMQPGLAAQPMFGARNVGVGAFTETNLSAQAQADARSYNRVVIHSRFNQQVLADFGIASDCVFQGVDPTEVSPGPRSDRFGDRFVIFSGGKIEFRKGQDIVLAAFRAFQQRHADALLVTAWGNFWPATALSMHSSPLGLAPLQLLPDGSDVDVAGWMHANDLPETACLNIGFISRENLAPLLRDCDLAVFPNRCEPGTNLVAMEAMACGLPVVLSANTGHLDLIGDDRTYVLSRQQPVPDPSGNARYWGESDVDELVEAMEHAYQNRDEARSRGLAGSHWVLNNRRWDQFAADFVDTCNR</sequence>
<keyword evidence="3" id="KW-1185">Reference proteome</keyword>